<comment type="caution">
    <text evidence="2">The sequence shown here is derived from an EMBL/GenBank/DDBJ whole genome shotgun (WGS) entry which is preliminary data.</text>
</comment>
<feature type="coiled-coil region" evidence="1">
    <location>
        <begin position="86"/>
        <end position="130"/>
    </location>
</feature>
<evidence type="ECO:0000313" key="2">
    <source>
        <dbReference type="EMBL" id="ETO05407.1"/>
    </source>
</evidence>
<evidence type="ECO:0008006" key="4">
    <source>
        <dbReference type="Google" id="ProtNLM"/>
    </source>
</evidence>
<protein>
    <recommendedName>
        <fullName evidence="4">Viral A-type inclusion protein</fullName>
    </recommendedName>
</protein>
<evidence type="ECO:0000256" key="1">
    <source>
        <dbReference type="SAM" id="Coils"/>
    </source>
</evidence>
<dbReference type="Proteomes" id="UP000023152">
    <property type="component" value="Unassembled WGS sequence"/>
</dbReference>
<dbReference type="AlphaFoldDB" id="X6LW95"/>
<proteinExistence type="predicted"/>
<evidence type="ECO:0000313" key="3">
    <source>
        <dbReference type="Proteomes" id="UP000023152"/>
    </source>
</evidence>
<accession>X6LW95</accession>
<organism evidence="2 3">
    <name type="scientific">Reticulomyxa filosa</name>
    <dbReference type="NCBI Taxonomy" id="46433"/>
    <lineage>
        <taxon>Eukaryota</taxon>
        <taxon>Sar</taxon>
        <taxon>Rhizaria</taxon>
        <taxon>Retaria</taxon>
        <taxon>Foraminifera</taxon>
        <taxon>Monothalamids</taxon>
        <taxon>Reticulomyxidae</taxon>
        <taxon>Reticulomyxa</taxon>
    </lineage>
</organism>
<keyword evidence="1" id="KW-0175">Coiled coil</keyword>
<dbReference type="EMBL" id="ASPP01028159">
    <property type="protein sequence ID" value="ETO05407.1"/>
    <property type="molecule type" value="Genomic_DNA"/>
</dbReference>
<gene>
    <name evidence="2" type="ORF">RFI_31988</name>
</gene>
<keyword evidence="3" id="KW-1185">Reference proteome</keyword>
<name>X6LW95_RETFI</name>
<reference evidence="2 3" key="1">
    <citation type="journal article" date="2013" name="Curr. Biol.">
        <title>The Genome of the Foraminiferan Reticulomyxa filosa.</title>
        <authorList>
            <person name="Glockner G."/>
            <person name="Hulsmann N."/>
            <person name="Schleicher M."/>
            <person name="Noegel A.A."/>
            <person name="Eichinger L."/>
            <person name="Gallinger C."/>
            <person name="Pawlowski J."/>
            <person name="Sierra R."/>
            <person name="Euteneuer U."/>
            <person name="Pillet L."/>
            <person name="Moustafa A."/>
            <person name="Platzer M."/>
            <person name="Groth M."/>
            <person name="Szafranski K."/>
            <person name="Schliwa M."/>
        </authorList>
    </citation>
    <scope>NUCLEOTIDE SEQUENCE [LARGE SCALE GENOMIC DNA]</scope>
</reference>
<sequence length="153" mass="17901">MIPGIYQMLYLFRYIFFSFHSYDIKDKTKAISIVYVHCLVTDETERKQASVYTKQNLESKVFFVYLSSKSITKKIKNRALNTLCNATSEQNKKNELERLSQQLQAIAEENEALKNNLNLLNTNNLTMTERIDFCESEKNLLKEFTTTDNVKAF</sequence>